<evidence type="ECO:0000313" key="5">
    <source>
        <dbReference type="Proteomes" id="UP000233782"/>
    </source>
</evidence>
<dbReference type="Pfam" id="PF01833">
    <property type="entry name" value="TIG"/>
    <property type="match status" value="2"/>
</dbReference>
<dbReference type="SMART" id="SM00429">
    <property type="entry name" value="IPT"/>
    <property type="match status" value="2"/>
</dbReference>
<dbReference type="Proteomes" id="UP000233782">
    <property type="component" value="Unassembled WGS sequence"/>
</dbReference>
<dbReference type="AlphaFoldDB" id="A0A2N3UB53"/>
<dbReference type="PROSITE" id="PS51257">
    <property type="entry name" value="PROKAR_LIPOPROTEIN"/>
    <property type="match status" value="1"/>
</dbReference>
<dbReference type="SUPFAM" id="SSF117281">
    <property type="entry name" value="Kelch motif"/>
    <property type="match status" value="1"/>
</dbReference>
<dbReference type="CDD" id="cd00603">
    <property type="entry name" value="IPT_PCSR"/>
    <property type="match status" value="1"/>
</dbReference>
<evidence type="ECO:0000313" key="4">
    <source>
        <dbReference type="EMBL" id="PKV66565.1"/>
    </source>
</evidence>
<feature type="domain" description="IPT/TIG" evidence="3">
    <location>
        <begin position="215"/>
        <end position="299"/>
    </location>
</feature>
<evidence type="ECO:0000256" key="2">
    <source>
        <dbReference type="ARBA" id="ARBA00022737"/>
    </source>
</evidence>
<dbReference type="SUPFAM" id="SSF81296">
    <property type="entry name" value="E set domains"/>
    <property type="match status" value="2"/>
</dbReference>
<dbReference type="InterPro" id="IPR015915">
    <property type="entry name" value="Kelch-typ_b-propeller"/>
</dbReference>
<dbReference type="Gene3D" id="2.120.10.80">
    <property type="entry name" value="Kelch-type beta propeller"/>
    <property type="match status" value="1"/>
</dbReference>
<feature type="domain" description="IPT/TIG" evidence="3">
    <location>
        <begin position="131"/>
        <end position="214"/>
    </location>
</feature>
<dbReference type="PANTHER" id="PTHR46344">
    <property type="entry name" value="OS02G0202900 PROTEIN"/>
    <property type="match status" value="1"/>
</dbReference>
<keyword evidence="5" id="KW-1185">Reference proteome</keyword>
<accession>A0A2N3UB53</accession>
<protein>
    <submittedName>
        <fullName evidence="4">IPT/TIG domain-containing protein</fullName>
    </submittedName>
</protein>
<evidence type="ECO:0000256" key="1">
    <source>
        <dbReference type="ARBA" id="ARBA00022441"/>
    </source>
</evidence>
<evidence type="ECO:0000259" key="3">
    <source>
        <dbReference type="SMART" id="SM00429"/>
    </source>
</evidence>
<reference evidence="4 5" key="1">
    <citation type="submission" date="2017-12" db="EMBL/GenBank/DDBJ databases">
        <title>Genomic Encyclopedia of Type Strains, Phase III (KMG-III): the genomes of soil and plant-associated and newly described type strains.</title>
        <authorList>
            <person name="Whitman W."/>
        </authorList>
    </citation>
    <scope>NUCLEOTIDE SEQUENCE [LARGE SCALE GENOMIC DNA]</scope>
    <source>
        <strain evidence="4 5">LP43</strain>
    </source>
</reference>
<dbReference type="InterPro" id="IPR006652">
    <property type="entry name" value="Kelch_1"/>
</dbReference>
<dbReference type="OrthoDB" id="103335at2"/>
<dbReference type="PANTHER" id="PTHR46344:SF27">
    <property type="entry name" value="KELCH REPEAT SUPERFAMILY PROTEIN"/>
    <property type="match status" value="1"/>
</dbReference>
<dbReference type="RefSeq" id="WP_101443939.1">
    <property type="nucleotide sequence ID" value="NZ_PJMU01000002.1"/>
</dbReference>
<keyword evidence="1" id="KW-0880">Kelch repeat</keyword>
<dbReference type="Pfam" id="PF01344">
    <property type="entry name" value="Kelch_1"/>
    <property type="match status" value="1"/>
</dbReference>
<sequence>MRLLRLLPFVFLLVLLYGCAEEKDFPEAQSYPIIRTLEAIPDSIGTIVRGQIVRLGREPVTEYGFEYSAFGDTKKVTKQVVGTTASTGEYEAKLNNNLVKGYTYTLRAYAKHGQNTTYGTSLSFKSQSTAIPAIHSFSPKAAEDNRTVTIYGKNFGEESYLVKVTIGDAKADVMSVHRDSVIIRTPIVPYSGSFPLSMTVRGEHVTAKEQFEIIGPHISHLSASSGRPGDELIIYGKNLSYSGFGTYVTIGGQTANILSQTNTSIRVRVPMGTPNTYDRALSVSVYRSSKTAVLPYSYTLQSGFTAASSLPTTTGVSSTRLPSFVAEGKAFFFSFDRVISHTIASSLWKNEGMFPGIHKYNSIFERVGDKGYLIGGRNGNMFYGDVWEYDYRQNTWTKLKSLPFAVHSATSFVLNGKIHFFGGQNSSSTVKVWQYDPATETVVALNNFPVSTSGGYSFESNGTVYVMLGIVLWAYNAQQDSWSQKASLPGLSSFTNTQAYTYQNEGYAIALRDEYALYRYDAIKNGWTKVAWYPGCTSTATFYGFASEDRLYIGTVGSCSYTLYSYEEP</sequence>
<proteinExistence type="predicted"/>
<dbReference type="InterPro" id="IPR013783">
    <property type="entry name" value="Ig-like_fold"/>
</dbReference>
<comment type="caution">
    <text evidence="4">The sequence shown here is derived from an EMBL/GenBank/DDBJ whole genome shotgun (WGS) entry which is preliminary data.</text>
</comment>
<organism evidence="4 5">
    <name type="scientific">Pontibacter ramchanderi</name>
    <dbReference type="NCBI Taxonomy" id="1179743"/>
    <lineage>
        <taxon>Bacteria</taxon>
        <taxon>Pseudomonadati</taxon>
        <taxon>Bacteroidota</taxon>
        <taxon>Cytophagia</taxon>
        <taxon>Cytophagales</taxon>
        <taxon>Hymenobacteraceae</taxon>
        <taxon>Pontibacter</taxon>
    </lineage>
</organism>
<dbReference type="Gene3D" id="2.60.40.10">
    <property type="entry name" value="Immunoglobulins"/>
    <property type="match status" value="2"/>
</dbReference>
<name>A0A2N3UB53_9BACT</name>
<keyword evidence="2" id="KW-0677">Repeat</keyword>
<dbReference type="InterPro" id="IPR002909">
    <property type="entry name" value="IPT_dom"/>
</dbReference>
<gene>
    <name evidence="4" type="ORF">BD749_1694</name>
</gene>
<dbReference type="InterPro" id="IPR014756">
    <property type="entry name" value="Ig_E-set"/>
</dbReference>
<dbReference type="EMBL" id="PJMU01000002">
    <property type="protein sequence ID" value="PKV66565.1"/>
    <property type="molecule type" value="Genomic_DNA"/>
</dbReference>